<evidence type="ECO:0000313" key="8">
    <source>
        <dbReference type="Proteomes" id="UP001247754"/>
    </source>
</evidence>
<dbReference type="CDD" id="cd08192">
    <property type="entry name" value="MAR-like"/>
    <property type="match status" value="1"/>
</dbReference>
<accession>A0ABU1F2Z2</accession>
<keyword evidence="4" id="KW-0520">NAD</keyword>
<protein>
    <submittedName>
        <fullName evidence="7">Iron-containing alcohol dehydrogenase</fullName>
        <ecNumber evidence="7">1.14.11.-</ecNumber>
    </submittedName>
</protein>
<dbReference type="EMBL" id="JAVKPH010000001">
    <property type="protein sequence ID" value="MDR5651236.1"/>
    <property type="molecule type" value="Genomic_DNA"/>
</dbReference>
<dbReference type="InterPro" id="IPR039697">
    <property type="entry name" value="Alcohol_dehydrogenase_Fe"/>
</dbReference>
<feature type="domain" description="Alcohol dehydrogenase iron-type/glycerol dehydrogenase GldA" evidence="5">
    <location>
        <begin position="19"/>
        <end position="186"/>
    </location>
</feature>
<dbReference type="GO" id="GO:0016491">
    <property type="term" value="F:oxidoreductase activity"/>
    <property type="evidence" value="ECO:0007669"/>
    <property type="project" value="UniProtKB-KW"/>
</dbReference>
<dbReference type="Gene3D" id="3.40.50.1970">
    <property type="match status" value="1"/>
</dbReference>
<dbReference type="Gene3D" id="1.20.1090.10">
    <property type="entry name" value="Dehydroquinate synthase-like - alpha domain"/>
    <property type="match status" value="1"/>
</dbReference>
<evidence type="ECO:0000256" key="4">
    <source>
        <dbReference type="ARBA" id="ARBA00023027"/>
    </source>
</evidence>
<name>A0ABU1F2Z2_9RHOB</name>
<dbReference type="InterPro" id="IPR056798">
    <property type="entry name" value="ADH_Fe_C"/>
</dbReference>
<dbReference type="InterPro" id="IPR001670">
    <property type="entry name" value="ADH_Fe/GldA"/>
</dbReference>
<reference evidence="7 8" key="1">
    <citation type="submission" date="2023-09" db="EMBL/GenBank/DDBJ databases">
        <title>Xinfangfangia sedmenti sp. nov., isolated the sedment.</title>
        <authorList>
            <person name="Xu L."/>
        </authorList>
    </citation>
    <scope>NUCLEOTIDE SEQUENCE [LARGE SCALE GENOMIC DNA]</scope>
    <source>
        <strain evidence="7 8">LG-4</strain>
    </source>
</reference>
<keyword evidence="3 7" id="KW-0560">Oxidoreductase</keyword>
<evidence type="ECO:0000256" key="2">
    <source>
        <dbReference type="ARBA" id="ARBA00007358"/>
    </source>
</evidence>
<comment type="cofactor">
    <cofactor evidence="1">
        <name>Fe cation</name>
        <dbReference type="ChEBI" id="CHEBI:24875"/>
    </cofactor>
</comment>
<evidence type="ECO:0000259" key="5">
    <source>
        <dbReference type="Pfam" id="PF00465"/>
    </source>
</evidence>
<dbReference type="PROSITE" id="PS00060">
    <property type="entry name" value="ADH_IRON_2"/>
    <property type="match status" value="1"/>
</dbReference>
<evidence type="ECO:0000313" key="7">
    <source>
        <dbReference type="EMBL" id="MDR5651236.1"/>
    </source>
</evidence>
<feature type="domain" description="Fe-containing alcohol dehydrogenase-like C-terminal" evidence="6">
    <location>
        <begin position="198"/>
        <end position="384"/>
    </location>
</feature>
<dbReference type="Pfam" id="PF25137">
    <property type="entry name" value="ADH_Fe_C"/>
    <property type="match status" value="1"/>
</dbReference>
<dbReference type="EC" id="1.14.11.-" evidence="7"/>
<sequence>MKGQDMMQGRFQPPARQIVYYGRPLAEALDQALKDLWSSQAVVVTNTSLAQPGRLLEKVTAPLGEIVTNVVTGVRENSPRADVIRIAGSLRGRGTESLIAVGGGSVIEAAKAARICLTNNVADVEDMDRLKRVTTAASPRPYLIAIPTTLSGPEFTPFAGILDERTGVKDAFFHTDLAPDVVILDPEATRDTPARLWAATGVRAVDHAVETWCSTNASPYGDAGALAALPLLARGLVASVADPADMAARNDCQVGAWMAIQGGTVGVVHGASHGIGHALSGVTGMNHGITSCIMLPHVLRWNAAVNADRQAVLAGVLGQQGRPLADVIHDLIGKLGVPQRLRDDGVREDQLEAIADLALTNFRVKANPRPFDRDAMLGVLRAAW</sequence>
<dbReference type="Pfam" id="PF00465">
    <property type="entry name" value="Fe-ADH"/>
    <property type="match status" value="1"/>
</dbReference>
<dbReference type="InterPro" id="IPR018211">
    <property type="entry name" value="ADH_Fe_CS"/>
</dbReference>
<keyword evidence="8" id="KW-1185">Reference proteome</keyword>
<proteinExistence type="inferred from homology"/>
<evidence type="ECO:0000256" key="1">
    <source>
        <dbReference type="ARBA" id="ARBA00001962"/>
    </source>
</evidence>
<comment type="caution">
    <text evidence="7">The sequence shown here is derived from an EMBL/GenBank/DDBJ whole genome shotgun (WGS) entry which is preliminary data.</text>
</comment>
<gene>
    <name evidence="7" type="ORF">RGD00_01340</name>
</gene>
<dbReference type="RefSeq" id="WP_310455320.1">
    <property type="nucleotide sequence ID" value="NZ_JAVKPH010000001.1"/>
</dbReference>
<organism evidence="7 8">
    <name type="scientific">Ruixingdingia sedimenti</name>
    <dbReference type="NCBI Taxonomy" id="3073604"/>
    <lineage>
        <taxon>Bacteria</taxon>
        <taxon>Pseudomonadati</taxon>
        <taxon>Pseudomonadota</taxon>
        <taxon>Alphaproteobacteria</taxon>
        <taxon>Rhodobacterales</taxon>
        <taxon>Paracoccaceae</taxon>
        <taxon>Ruixingdingia</taxon>
    </lineage>
</organism>
<comment type="similarity">
    <text evidence="2">Belongs to the iron-containing alcohol dehydrogenase family.</text>
</comment>
<dbReference type="PANTHER" id="PTHR11496:SF102">
    <property type="entry name" value="ALCOHOL DEHYDROGENASE 4"/>
    <property type="match status" value="1"/>
</dbReference>
<dbReference type="Proteomes" id="UP001247754">
    <property type="component" value="Unassembled WGS sequence"/>
</dbReference>
<evidence type="ECO:0000256" key="3">
    <source>
        <dbReference type="ARBA" id="ARBA00023002"/>
    </source>
</evidence>
<evidence type="ECO:0000259" key="6">
    <source>
        <dbReference type="Pfam" id="PF25137"/>
    </source>
</evidence>
<dbReference type="PANTHER" id="PTHR11496">
    <property type="entry name" value="ALCOHOL DEHYDROGENASE"/>
    <property type="match status" value="1"/>
</dbReference>
<dbReference type="SUPFAM" id="SSF56796">
    <property type="entry name" value="Dehydroquinate synthase-like"/>
    <property type="match status" value="1"/>
</dbReference>